<evidence type="ECO:0000259" key="2">
    <source>
        <dbReference type="Pfam" id="PF00763"/>
    </source>
</evidence>
<dbReference type="Pfam" id="PF02882">
    <property type="entry name" value="THF_DHG_CYH_C"/>
    <property type="match status" value="1"/>
</dbReference>
<dbReference type="GO" id="GO:0009113">
    <property type="term" value="P:purine nucleobase biosynthetic process"/>
    <property type="evidence" value="ECO:0007669"/>
    <property type="project" value="TreeGrafter"/>
</dbReference>
<dbReference type="InterPro" id="IPR000672">
    <property type="entry name" value="THF_DH/CycHdrlase"/>
</dbReference>
<dbReference type="VEuPathDB" id="FungiDB:BCV72DRAFT_87492"/>
<dbReference type="SUPFAM" id="SSF53223">
    <property type="entry name" value="Aminoacid dehydrogenase-like, N-terminal domain"/>
    <property type="match status" value="1"/>
</dbReference>
<dbReference type="OrthoDB" id="41403at2759"/>
<dbReference type="Pfam" id="PF00763">
    <property type="entry name" value="THF_DHG_CYH"/>
    <property type="match status" value="1"/>
</dbReference>
<dbReference type="GO" id="GO:0005829">
    <property type="term" value="C:cytosol"/>
    <property type="evidence" value="ECO:0007669"/>
    <property type="project" value="TreeGrafter"/>
</dbReference>
<dbReference type="InterPro" id="IPR046346">
    <property type="entry name" value="Aminoacid_DH-like_N_sf"/>
</dbReference>
<evidence type="ECO:0000313" key="4">
    <source>
        <dbReference type="EMBL" id="ORE08517.1"/>
    </source>
</evidence>
<keyword evidence="1" id="KW-0554">One-carbon metabolism</keyword>
<dbReference type="InterPro" id="IPR036291">
    <property type="entry name" value="NAD(P)-bd_dom_sf"/>
</dbReference>
<dbReference type="EMBL" id="KV921887">
    <property type="protein sequence ID" value="ORE08517.1"/>
    <property type="molecule type" value="Genomic_DNA"/>
</dbReference>
<dbReference type="Proteomes" id="UP000242414">
    <property type="component" value="Unassembled WGS sequence"/>
</dbReference>
<dbReference type="PRINTS" id="PR00085">
    <property type="entry name" value="THFDHDRGNASE"/>
</dbReference>
<dbReference type="SUPFAM" id="SSF51735">
    <property type="entry name" value="NAD(P)-binding Rossmann-fold domains"/>
    <property type="match status" value="1"/>
</dbReference>
<dbReference type="Gene3D" id="3.40.50.720">
    <property type="entry name" value="NAD(P)-binding Rossmann-like Domain"/>
    <property type="match status" value="1"/>
</dbReference>
<dbReference type="GO" id="GO:0006730">
    <property type="term" value="P:one-carbon metabolic process"/>
    <property type="evidence" value="ECO:0007669"/>
    <property type="project" value="UniProtKB-KW"/>
</dbReference>
<dbReference type="InterPro" id="IPR020631">
    <property type="entry name" value="THF_DH/CycHdrlase_NAD-bd_dom"/>
</dbReference>
<gene>
    <name evidence="4" type="ORF">BCV72DRAFT_87492</name>
</gene>
<evidence type="ECO:0000259" key="3">
    <source>
        <dbReference type="Pfam" id="PF02882"/>
    </source>
</evidence>
<reference evidence="4" key="1">
    <citation type="journal article" date="2016" name="Proc. Natl. Acad. Sci. U.S.A.">
        <title>Lipid metabolic changes in an early divergent fungus govern the establishment of a mutualistic symbiosis with endobacteria.</title>
        <authorList>
            <person name="Lastovetsky O.A."/>
            <person name="Gaspar M.L."/>
            <person name="Mondo S.J."/>
            <person name="LaButti K.M."/>
            <person name="Sandor L."/>
            <person name="Grigoriev I.V."/>
            <person name="Henry S.A."/>
            <person name="Pawlowska T.E."/>
        </authorList>
    </citation>
    <scope>NUCLEOTIDE SEQUENCE [LARGE SCALE GENOMIC DNA]</scope>
    <source>
        <strain evidence="4">ATCC 52814</strain>
    </source>
</reference>
<name>A0A1X0R8X3_RHIZD</name>
<dbReference type="GO" id="GO:0004488">
    <property type="term" value="F:methylenetetrahydrofolate dehydrogenase (NADP+) activity"/>
    <property type="evidence" value="ECO:0007669"/>
    <property type="project" value="InterPro"/>
</dbReference>
<dbReference type="InterPro" id="IPR020630">
    <property type="entry name" value="THF_DH/CycHdrlase_cat_dom"/>
</dbReference>
<evidence type="ECO:0000256" key="1">
    <source>
        <dbReference type="ARBA" id="ARBA00022563"/>
    </source>
</evidence>
<dbReference type="PANTHER" id="PTHR48099:SF3">
    <property type="entry name" value="METHYLENETETRAHYDROFOLATE DEHYDROGENASE [NAD(+)]"/>
    <property type="match status" value="1"/>
</dbReference>
<dbReference type="PANTHER" id="PTHR48099">
    <property type="entry name" value="C-1-TETRAHYDROFOLATE SYNTHASE, CYTOPLASMIC-RELATED"/>
    <property type="match status" value="1"/>
</dbReference>
<dbReference type="Gene3D" id="3.40.50.10860">
    <property type="entry name" value="Leucine Dehydrogenase, chain A, domain 1"/>
    <property type="match status" value="1"/>
</dbReference>
<dbReference type="AlphaFoldDB" id="A0A1X0R8X3"/>
<accession>A0A1X0R8X3</accession>
<feature type="domain" description="Tetrahydrofolate dehydrogenase/cyclohydrolase NAD(P)-binding" evidence="3">
    <location>
        <begin position="137"/>
        <end position="289"/>
    </location>
</feature>
<dbReference type="GO" id="GO:0004487">
    <property type="term" value="F:methylenetetrahydrofolate dehydrogenase (NAD+) activity"/>
    <property type="evidence" value="ECO:0007669"/>
    <property type="project" value="TreeGrafter"/>
</dbReference>
<proteinExistence type="predicted"/>
<protein>
    <submittedName>
        <fullName evidence="4">NAD(P)-binding protein</fullName>
    </submittedName>
</protein>
<sequence length="307" mass="35290">MSTCKTILASEIARPFRQYLKQRIENYKSKPTLVGLLANQDPASKKYAEWTARTCQETGVQFKLMQVDKHDLEHEIVKANLSRDIHGMMIYYPVFGYPLDASIRNKVSYFKDVEGLSQRAIQNIYENKRHYDKNIVPCTPLAIIKTLEHIGEFKSYLEFGQRLKNKTVTIMNRSDVVGKPLATLLAYEGAVVYSVDANDVQLFTPAGMKDTPFRQEQIIPQSDIVITGVPFRHYRVPTALLKPGVIAINFSEYANFESNVTTKASYFVPAVGKVTVTMLKRNLLRLYDYQQGRQYQQEQQQKEMINR</sequence>
<feature type="domain" description="Tetrahydrofolate dehydrogenase/cyclohydrolase catalytic" evidence="2">
    <location>
        <begin position="9"/>
        <end position="114"/>
    </location>
</feature>
<organism evidence="4">
    <name type="scientific">Rhizopus microsporus var. microsporus</name>
    <dbReference type="NCBI Taxonomy" id="86635"/>
    <lineage>
        <taxon>Eukaryota</taxon>
        <taxon>Fungi</taxon>
        <taxon>Fungi incertae sedis</taxon>
        <taxon>Mucoromycota</taxon>
        <taxon>Mucoromycotina</taxon>
        <taxon>Mucoromycetes</taxon>
        <taxon>Mucorales</taxon>
        <taxon>Mucorineae</taxon>
        <taxon>Rhizopodaceae</taxon>
        <taxon>Rhizopus</taxon>
    </lineage>
</organism>